<dbReference type="EMBL" id="VSSQ01018574">
    <property type="protein sequence ID" value="MPM61888.1"/>
    <property type="molecule type" value="Genomic_DNA"/>
</dbReference>
<dbReference type="Pfam" id="PF03415">
    <property type="entry name" value="Peptidase_C11"/>
    <property type="match status" value="1"/>
</dbReference>
<accession>A0A645BA25</accession>
<reference evidence="1" key="1">
    <citation type="submission" date="2019-08" db="EMBL/GenBank/DDBJ databases">
        <authorList>
            <person name="Kucharzyk K."/>
            <person name="Murdoch R.W."/>
            <person name="Higgins S."/>
            <person name="Loffler F."/>
        </authorList>
    </citation>
    <scope>NUCLEOTIDE SEQUENCE</scope>
</reference>
<evidence type="ECO:0000313" key="1">
    <source>
        <dbReference type="EMBL" id="MPM61888.1"/>
    </source>
</evidence>
<sequence length="78" mass="8810">MMILGGHSCEYIGMMNDYSQDKPYIMGIPEISLVFKYVKNTVGSQIDLLIFDTCLFNNIELLYELGYYGTPAVKTALT</sequence>
<name>A0A645BA25_9ZZZZ</name>
<comment type="caution">
    <text evidence="1">The sequence shown here is derived from an EMBL/GenBank/DDBJ whole genome shotgun (WGS) entry which is preliminary data.</text>
</comment>
<dbReference type="AlphaFoldDB" id="A0A645BA25"/>
<proteinExistence type="predicted"/>
<protein>
    <submittedName>
        <fullName evidence="1">Uncharacterized protein</fullName>
    </submittedName>
</protein>
<organism evidence="1">
    <name type="scientific">bioreactor metagenome</name>
    <dbReference type="NCBI Taxonomy" id="1076179"/>
    <lineage>
        <taxon>unclassified sequences</taxon>
        <taxon>metagenomes</taxon>
        <taxon>ecological metagenomes</taxon>
    </lineage>
</organism>
<gene>
    <name evidence="1" type="ORF">SDC9_108752</name>
</gene>
<dbReference type="InterPro" id="IPR005077">
    <property type="entry name" value="Peptidase_C11"/>
</dbReference>